<evidence type="ECO:0000313" key="3">
    <source>
        <dbReference type="Proteomes" id="UP000034090"/>
    </source>
</evidence>
<dbReference type="Gene3D" id="3.30.420.40">
    <property type="match status" value="1"/>
</dbReference>
<dbReference type="STRING" id="1618578.UV74_C0013G0423"/>
<evidence type="ECO:0000259" key="1">
    <source>
        <dbReference type="Pfam" id="PF00814"/>
    </source>
</evidence>
<dbReference type="InterPro" id="IPR043129">
    <property type="entry name" value="ATPase_NBD"/>
</dbReference>
<protein>
    <submittedName>
        <fullName evidence="2">Glycoprotease family</fullName>
    </submittedName>
</protein>
<dbReference type="SUPFAM" id="SSF53067">
    <property type="entry name" value="Actin-like ATPase domain"/>
    <property type="match status" value="1"/>
</dbReference>
<name>A0A0G1FQI9_9BACT</name>
<dbReference type="AlphaFoldDB" id="A0A0G1FQI9"/>
<dbReference type="Proteomes" id="UP000034090">
    <property type="component" value="Unassembled WGS sequence"/>
</dbReference>
<reference evidence="2 3" key="1">
    <citation type="journal article" date="2015" name="Nature">
        <title>rRNA introns, odd ribosomes, and small enigmatic genomes across a large radiation of phyla.</title>
        <authorList>
            <person name="Brown C.T."/>
            <person name="Hug L.A."/>
            <person name="Thomas B.C."/>
            <person name="Sharon I."/>
            <person name="Castelle C.J."/>
            <person name="Singh A."/>
            <person name="Wilkins M.J."/>
            <person name="Williams K.H."/>
            <person name="Banfield J.F."/>
        </authorList>
    </citation>
    <scope>NUCLEOTIDE SEQUENCE [LARGE SCALE GENOMIC DNA]</scope>
</reference>
<sequence length="82" mass="8910">MKLYIDTSDSDKSQKPLETIDKTLKKQGKTAHDISEIEINEGPGSFTGLRIGAAIANALGWALKIPVNGQDVSKKPITPKYK</sequence>
<accession>A0A0G1FQI9</accession>
<dbReference type="Pfam" id="PF00814">
    <property type="entry name" value="TsaD"/>
    <property type="match status" value="1"/>
</dbReference>
<comment type="caution">
    <text evidence="2">The sequence shown here is derived from an EMBL/GenBank/DDBJ whole genome shotgun (WGS) entry which is preliminary data.</text>
</comment>
<dbReference type="GO" id="GO:0006508">
    <property type="term" value="P:proteolysis"/>
    <property type="evidence" value="ECO:0007669"/>
    <property type="project" value="UniProtKB-KW"/>
</dbReference>
<gene>
    <name evidence="2" type="ORF">UV74_C0013G0423</name>
</gene>
<proteinExistence type="predicted"/>
<dbReference type="EMBL" id="LCFQ01000013">
    <property type="protein sequence ID" value="KKS97301.1"/>
    <property type="molecule type" value="Genomic_DNA"/>
</dbReference>
<feature type="domain" description="Gcp-like" evidence="1">
    <location>
        <begin position="17"/>
        <end position="68"/>
    </location>
</feature>
<keyword evidence="2" id="KW-0378">Hydrolase</keyword>
<keyword evidence="2" id="KW-0645">Protease</keyword>
<organism evidence="2 3">
    <name type="scientific">Candidatus Woesebacteria bacterium GW2011_GWB1_43_14</name>
    <dbReference type="NCBI Taxonomy" id="1618578"/>
    <lineage>
        <taxon>Bacteria</taxon>
        <taxon>Candidatus Woeseibacteriota</taxon>
    </lineage>
</organism>
<evidence type="ECO:0000313" key="2">
    <source>
        <dbReference type="EMBL" id="KKS97301.1"/>
    </source>
</evidence>
<dbReference type="GO" id="GO:0008233">
    <property type="term" value="F:peptidase activity"/>
    <property type="evidence" value="ECO:0007669"/>
    <property type="project" value="UniProtKB-KW"/>
</dbReference>
<dbReference type="PATRIC" id="fig|1618578.3.peg.775"/>
<dbReference type="InterPro" id="IPR000905">
    <property type="entry name" value="Gcp-like_dom"/>
</dbReference>